<organism evidence="3 4">
    <name type="scientific">Rossellomorea oryzaecorticis</name>
    <dbReference type="NCBI Taxonomy" id="1396505"/>
    <lineage>
        <taxon>Bacteria</taxon>
        <taxon>Bacillati</taxon>
        <taxon>Bacillota</taxon>
        <taxon>Bacilli</taxon>
        <taxon>Bacillales</taxon>
        <taxon>Bacillaceae</taxon>
        <taxon>Rossellomorea</taxon>
    </lineage>
</organism>
<accession>A0ABU9K461</accession>
<dbReference type="Pfam" id="PF22016">
    <property type="entry name" value="DUF6933"/>
    <property type="match status" value="1"/>
</dbReference>
<dbReference type="PANTHER" id="PTHR41878:SF1">
    <property type="entry name" value="TNPR PROTEIN"/>
    <property type="match status" value="1"/>
</dbReference>
<sequence length="366" mass="42084">MLIQCTKKLLDELKASPVQANEEGNPLLSWHANLLKIGRHKFIVLVNDKNRYAIVLYGLKAKEKKNIETLIEKAIREVFRAESIKEEIIEDYLQASSDFTFAKTKDRKLVSRLNKACEWVHFGEKFWDPGEIIQVAMSKWISSLLVGDGKNDYFNPNEEMFKDLEEFAGRPVFETEAVVLKVTLELGQHSVWRRITVPANITFPQLHEVLQTAFSWHDSHLHNFDIYEKKEDGSIQQDRPSLHLVCDEAVLSHEGGIPMKMETGIKVKDYLPAAIVYTYDFGDNWRHTIEVECVIDDYTFNYPVCEDGAGSAPPEDVGGEPGYEEFLAIIEDPSHPDQEDLQEWGKMQGYGEFDIRDVNRMLKRNS</sequence>
<dbReference type="InterPro" id="IPR053864">
    <property type="entry name" value="DUF6933"/>
</dbReference>
<dbReference type="Proteomes" id="UP001389717">
    <property type="component" value="Unassembled WGS sequence"/>
</dbReference>
<comment type="caution">
    <text evidence="3">The sequence shown here is derived from an EMBL/GenBank/DDBJ whole genome shotgun (WGS) entry which is preliminary data.</text>
</comment>
<dbReference type="InterPro" id="IPR012912">
    <property type="entry name" value="Plasmid_pRiA4b_Orf3-like"/>
</dbReference>
<dbReference type="InterPro" id="IPR024047">
    <property type="entry name" value="MM3350-like_sf"/>
</dbReference>
<reference evidence="3 4" key="1">
    <citation type="submission" date="2024-04" db="EMBL/GenBank/DDBJ databases">
        <title>Bacillus oryzaecorticis sp. nov., a moderately halophilic bacterium isolated from rice husks.</title>
        <authorList>
            <person name="Zhu H.-S."/>
        </authorList>
    </citation>
    <scope>NUCLEOTIDE SEQUENCE [LARGE SCALE GENOMIC DNA]</scope>
    <source>
        <strain evidence="3 4">ZC255</strain>
    </source>
</reference>
<evidence type="ECO:0000313" key="4">
    <source>
        <dbReference type="Proteomes" id="UP001389717"/>
    </source>
</evidence>
<dbReference type="Pfam" id="PF07929">
    <property type="entry name" value="PRiA4_ORF3"/>
    <property type="match status" value="1"/>
</dbReference>
<dbReference type="EMBL" id="JBBYAF010000001">
    <property type="protein sequence ID" value="MEL3970844.1"/>
    <property type="molecule type" value="Genomic_DNA"/>
</dbReference>
<feature type="domain" description="Plasmid pRiA4b Orf3-like" evidence="1">
    <location>
        <begin position="177"/>
        <end position="359"/>
    </location>
</feature>
<protein>
    <submittedName>
        <fullName evidence="3">Plasmid pRiA4b ORF-3 family protein</fullName>
    </submittedName>
</protein>
<dbReference type="Gene3D" id="3.10.290.30">
    <property type="entry name" value="MM3350-like"/>
    <property type="match status" value="1"/>
</dbReference>
<evidence type="ECO:0000313" key="3">
    <source>
        <dbReference type="EMBL" id="MEL3970844.1"/>
    </source>
</evidence>
<evidence type="ECO:0000259" key="2">
    <source>
        <dbReference type="Pfam" id="PF22016"/>
    </source>
</evidence>
<keyword evidence="4" id="KW-1185">Reference proteome</keyword>
<dbReference type="SUPFAM" id="SSF159941">
    <property type="entry name" value="MM3350-like"/>
    <property type="match status" value="1"/>
</dbReference>
<dbReference type="PANTHER" id="PTHR41878">
    <property type="entry name" value="LEXA REPRESSOR-RELATED"/>
    <property type="match status" value="1"/>
</dbReference>
<dbReference type="RefSeq" id="WP_341979452.1">
    <property type="nucleotide sequence ID" value="NZ_JBBYAF010000001.1"/>
</dbReference>
<feature type="domain" description="DUF6933" evidence="2">
    <location>
        <begin position="2"/>
        <end position="159"/>
    </location>
</feature>
<evidence type="ECO:0000259" key="1">
    <source>
        <dbReference type="Pfam" id="PF07929"/>
    </source>
</evidence>
<gene>
    <name evidence="3" type="ORF">AAEO50_00990</name>
</gene>
<proteinExistence type="predicted"/>
<name>A0ABU9K461_9BACI</name>